<feature type="region of interest" description="Disordered" evidence="4">
    <location>
        <begin position="159"/>
        <end position="184"/>
    </location>
</feature>
<proteinExistence type="predicted"/>
<dbReference type="KEGG" id="pdo:PSDT_1432"/>
<comment type="caution">
    <text evidence="6">The sequence shown here is derived from an EMBL/GenBank/DDBJ whole genome shotgun (WGS) entry which is preliminary data.</text>
</comment>
<dbReference type="EMBL" id="AEON01000001">
    <property type="protein sequence ID" value="EFT83139.1"/>
    <property type="molecule type" value="Genomic_DNA"/>
</dbReference>
<dbReference type="SMART" id="SM00347">
    <property type="entry name" value="HTH_MARR"/>
    <property type="match status" value="1"/>
</dbReference>
<accession>E6JZC4</accession>
<dbReference type="HOGENOM" id="CLU_083287_29_1_11"/>
<keyword evidence="2" id="KW-0238">DNA-binding</keyword>
<dbReference type="PATRIC" id="fig|864564.6.peg.1572"/>
<organism evidence="6 7">
    <name type="scientific">Parascardovia denticolens DSM 10105 = JCM 12538</name>
    <dbReference type="NCBI Taxonomy" id="864564"/>
    <lineage>
        <taxon>Bacteria</taxon>
        <taxon>Bacillati</taxon>
        <taxon>Actinomycetota</taxon>
        <taxon>Actinomycetes</taxon>
        <taxon>Bifidobacteriales</taxon>
        <taxon>Bifidobacteriaceae</taxon>
        <taxon>Parascardovia</taxon>
    </lineage>
</organism>
<feature type="compositionally biased region" description="Basic and acidic residues" evidence="4">
    <location>
        <begin position="174"/>
        <end position="184"/>
    </location>
</feature>
<dbReference type="PANTHER" id="PTHR42756">
    <property type="entry name" value="TRANSCRIPTIONAL REGULATOR, MARR"/>
    <property type="match status" value="1"/>
</dbReference>
<dbReference type="Proteomes" id="UP000004946">
    <property type="component" value="Chromosome"/>
</dbReference>
<evidence type="ECO:0000256" key="1">
    <source>
        <dbReference type="ARBA" id="ARBA00023015"/>
    </source>
</evidence>
<dbReference type="GO" id="GO:0003700">
    <property type="term" value="F:DNA-binding transcription factor activity"/>
    <property type="evidence" value="ECO:0007669"/>
    <property type="project" value="InterPro"/>
</dbReference>
<reference evidence="6 7" key="1">
    <citation type="submission" date="2010-12" db="EMBL/GenBank/DDBJ databases">
        <authorList>
            <person name="Muzny D."/>
            <person name="Qin X."/>
            <person name="Buhay C."/>
            <person name="Dugan-Rocha S."/>
            <person name="Ding Y."/>
            <person name="Chen G."/>
            <person name="Hawes A."/>
            <person name="Holder M."/>
            <person name="Jhangiani S."/>
            <person name="Johnson A."/>
            <person name="Khan Z."/>
            <person name="Li Z."/>
            <person name="Liu W."/>
            <person name="Liu X."/>
            <person name="Perez L."/>
            <person name="Shen H."/>
            <person name="Wang Q."/>
            <person name="Watt J."/>
            <person name="Xi L."/>
            <person name="Xin Y."/>
            <person name="Zhou J."/>
            <person name="Deng J."/>
            <person name="Jiang H."/>
            <person name="Liu Y."/>
            <person name="Qu J."/>
            <person name="Song X.-Z."/>
            <person name="Zhang L."/>
            <person name="Villasana D."/>
            <person name="Johnson A."/>
            <person name="Liu J."/>
            <person name="Liyanage D."/>
            <person name="Lorensuhewa L."/>
            <person name="Robinson T."/>
            <person name="Song A."/>
            <person name="Song B.-B."/>
            <person name="Dinh H."/>
            <person name="Thornton R."/>
            <person name="Coyle M."/>
            <person name="Francisco L."/>
            <person name="Jackson L."/>
            <person name="Javaid M."/>
            <person name="Korchina V."/>
            <person name="Kovar C."/>
            <person name="Mata R."/>
            <person name="Mathew T."/>
            <person name="Ngo R."/>
            <person name="Nguyen L."/>
            <person name="Nguyen N."/>
            <person name="Okwuonu G."/>
            <person name="Ongeri F."/>
            <person name="Pham C."/>
            <person name="Simmons D."/>
            <person name="Wilczek-Boney K."/>
            <person name="Hale W."/>
            <person name="Jakkamsetti A."/>
            <person name="Pham P."/>
            <person name="Ruth R."/>
            <person name="San Lucas F."/>
            <person name="Warren J."/>
            <person name="Zhang J."/>
            <person name="Zhao Z."/>
            <person name="Zhou C."/>
            <person name="Zhu D."/>
            <person name="Lee S."/>
            <person name="Bess C."/>
            <person name="Blankenburg K."/>
            <person name="Forbes L."/>
            <person name="Fu Q."/>
            <person name="Gubbala S."/>
            <person name="Hirani K."/>
            <person name="Jayaseelan J.C."/>
            <person name="Lara F."/>
            <person name="Munidasa M."/>
            <person name="Palculict T."/>
            <person name="Patil S."/>
            <person name="Pu L.-L."/>
            <person name="Saada N."/>
            <person name="Tang L."/>
            <person name="Weissenberger G."/>
            <person name="Zhu Y."/>
            <person name="Hemphill L."/>
            <person name="Shang Y."/>
            <person name="Youmans B."/>
            <person name="Ayvaz T."/>
            <person name="Ross M."/>
            <person name="Santibanez J."/>
            <person name="Aqrawi P."/>
            <person name="Gross S."/>
            <person name="Joshi V."/>
            <person name="Fowler G."/>
            <person name="Nazareth L."/>
            <person name="Reid J."/>
            <person name="Worley K."/>
            <person name="Petrosino J."/>
            <person name="Highlander S."/>
            <person name="Gibbs R."/>
        </authorList>
    </citation>
    <scope>NUCLEOTIDE SEQUENCE [LARGE SCALE GENOMIC DNA]</scope>
    <source>
        <strain evidence="6 7">DSM 10105</strain>
    </source>
</reference>
<dbReference type="RefSeq" id="WP_006288576.1">
    <property type="nucleotide sequence ID" value="NZ_AP012333.1"/>
</dbReference>
<gene>
    <name evidence="6" type="ORF">HMPREF0620_0144</name>
</gene>
<keyword evidence="7" id="KW-1185">Reference proteome</keyword>
<evidence type="ECO:0000259" key="5">
    <source>
        <dbReference type="PROSITE" id="PS50995"/>
    </source>
</evidence>
<dbReference type="Pfam" id="PF12802">
    <property type="entry name" value="MarR_2"/>
    <property type="match status" value="1"/>
</dbReference>
<protein>
    <submittedName>
        <fullName evidence="6">Transcriptional regulator, MarR family</fullName>
    </submittedName>
</protein>
<feature type="compositionally biased region" description="Basic and acidic residues" evidence="4">
    <location>
        <begin position="99"/>
        <end position="117"/>
    </location>
</feature>
<dbReference type="SUPFAM" id="SSF46785">
    <property type="entry name" value="Winged helix' DNA-binding domain"/>
    <property type="match status" value="1"/>
</dbReference>
<evidence type="ECO:0000256" key="2">
    <source>
        <dbReference type="ARBA" id="ARBA00023125"/>
    </source>
</evidence>
<keyword evidence="3" id="KW-0804">Transcription</keyword>
<dbReference type="eggNOG" id="COG1846">
    <property type="taxonomic scope" value="Bacteria"/>
</dbReference>
<evidence type="ECO:0000313" key="6">
    <source>
        <dbReference type="EMBL" id="EFT83139.1"/>
    </source>
</evidence>
<dbReference type="PANTHER" id="PTHR42756:SF1">
    <property type="entry name" value="TRANSCRIPTIONAL REPRESSOR OF EMRAB OPERON"/>
    <property type="match status" value="1"/>
</dbReference>
<feature type="domain" description="HTH marR-type" evidence="5">
    <location>
        <begin position="19"/>
        <end position="155"/>
    </location>
</feature>
<dbReference type="Gene3D" id="1.10.10.10">
    <property type="entry name" value="Winged helix-like DNA-binding domain superfamily/Winged helix DNA-binding domain"/>
    <property type="match status" value="1"/>
</dbReference>
<keyword evidence="1" id="KW-0805">Transcription regulation</keyword>
<evidence type="ECO:0000256" key="3">
    <source>
        <dbReference type="ARBA" id="ARBA00023163"/>
    </source>
</evidence>
<evidence type="ECO:0000313" key="7">
    <source>
        <dbReference type="Proteomes" id="UP000004946"/>
    </source>
</evidence>
<dbReference type="GO" id="GO:0003677">
    <property type="term" value="F:DNA binding"/>
    <property type="evidence" value="ECO:0007669"/>
    <property type="project" value="UniProtKB-KW"/>
</dbReference>
<dbReference type="InterPro" id="IPR000835">
    <property type="entry name" value="HTH_MarR-typ"/>
</dbReference>
<feature type="region of interest" description="Disordered" evidence="4">
    <location>
        <begin position="99"/>
        <end position="118"/>
    </location>
</feature>
<dbReference type="PROSITE" id="PS50995">
    <property type="entry name" value="HTH_MARR_2"/>
    <property type="match status" value="1"/>
</dbReference>
<evidence type="ECO:0000256" key="4">
    <source>
        <dbReference type="SAM" id="MobiDB-lite"/>
    </source>
</evidence>
<dbReference type="InterPro" id="IPR036390">
    <property type="entry name" value="WH_DNA-bd_sf"/>
</dbReference>
<name>E6JZC4_PARDN</name>
<sequence>MAGLDETLAELRSDHSNEASGIFSTVHIFNHVLNRLLSKDTRIPGITGVNSRIILYVAHQEKLGKPVYQSDVKAHFGITRSTCSRVLGLMESKGLIQRTKPEADGRKSELHLTDSSRRSVSHIMESARKIEERVLQGVDPRDLEVSYKVFNLMMDNIAQVEKDQEGSGTSGNPESRRKPADSRS</sequence>
<dbReference type="InterPro" id="IPR036388">
    <property type="entry name" value="WH-like_DNA-bd_sf"/>
</dbReference>
<dbReference type="AlphaFoldDB" id="E6JZC4"/>